<dbReference type="GO" id="GO:0019013">
    <property type="term" value="C:viral nucleocapsid"/>
    <property type="evidence" value="ECO:0007669"/>
    <property type="project" value="UniProtKB-KW"/>
</dbReference>
<dbReference type="KEGG" id="vg:80549931"/>
<dbReference type="GO" id="GO:1990904">
    <property type="term" value="C:ribonucleoprotein complex"/>
    <property type="evidence" value="ECO:0007669"/>
    <property type="project" value="UniProtKB-KW"/>
</dbReference>
<keyword evidence="15" id="KW-1185">Reference proteome</keyword>
<evidence type="ECO:0000256" key="10">
    <source>
        <dbReference type="ARBA" id="ARBA00023274"/>
    </source>
</evidence>
<keyword evidence="9 14" id="KW-0543">Viral nucleoprotein</keyword>
<accession>A0A191KWD4</accession>
<evidence type="ECO:0000256" key="3">
    <source>
        <dbReference type="ARBA" id="ARBA00009355"/>
    </source>
</evidence>
<dbReference type="Pfam" id="PF02477">
    <property type="entry name" value="Nairo_nucleo"/>
    <property type="match status" value="1"/>
</dbReference>
<evidence type="ECO:0000256" key="7">
    <source>
        <dbReference type="ARBA" id="ARBA00022844"/>
    </source>
</evidence>
<comment type="function">
    <text evidence="12">Binds dsRNA and ssRNA and probably participates in the packaging of viral genome. In the dsRNA binding mode, the nucleocapsid protein specifically binds to the vRNA panhandle secondary structure formed at the termini of viral genome. Does not discriminate between viral and nonviral RNAs through ssRNA binding mode. Displays dsDNA endonuclease activity that is sequence non-specific.</text>
</comment>
<dbReference type="GO" id="GO:0003723">
    <property type="term" value="F:RNA binding"/>
    <property type="evidence" value="ECO:0007669"/>
    <property type="project" value="UniProtKB-KW"/>
</dbReference>
<organism evidence="14 15">
    <name type="scientific">Soldado virus</name>
    <dbReference type="NCBI Taxonomy" id="426791"/>
    <lineage>
        <taxon>Viruses</taxon>
        <taxon>Riboviria</taxon>
        <taxon>Orthornavirae</taxon>
        <taxon>Negarnaviricota</taxon>
        <taxon>Polyploviricotina</taxon>
        <taxon>Bunyaviricetes</taxon>
        <taxon>Hareavirales</taxon>
        <taxon>Nairoviridae</taxon>
        <taxon>Orthonairovirus</taxon>
        <taxon>Orthonairovirus soldadoense</taxon>
    </lineage>
</organism>
<keyword evidence="6" id="KW-0167">Capsid protein</keyword>
<evidence type="ECO:0000256" key="4">
    <source>
        <dbReference type="ARBA" id="ARBA00014389"/>
    </source>
</evidence>
<evidence type="ECO:0000256" key="9">
    <source>
        <dbReference type="ARBA" id="ARBA00023086"/>
    </source>
</evidence>
<comment type="cofactor">
    <cofactor evidence="1">
        <name>Mn(2+)</name>
        <dbReference type="ChEBI" id="CHEBI:29035"/>
    </cofactor>
</comment>
<comment type="similarity">
    <text evidence="3">Belongs to the nairovirus nucleocapsid protein family.</text>
</comment>
<dbReference type="RefSeq" id="YP_010839839.1">
    <property type="nucleotide sequence ID" value="NC_078169.1"/>
</dbReference>
<protein>
    <recommendedName>
        <fullName evidence="4">Nucleoprotein</fullName>
    </recommendedName>
    <alternativeName>
        <fullName evidence="11">Nucleocapsid protein</fullName>
    </alternativeName>
</protein>
<evidence type="ECO:0000256" key="12">
    <source>
        <dbReference type="ARBA" id="ARBA00046210"/>
    </source>
</evidence>
<evidence type="ECO:0000256" key="1">
    <source>
        <dbReference type="ARBA" id="ARBA00001936"/>
    </source>
</evidence>
<dbReference type="EMBL" id="KU925490">
    <property type="protein sequence ID" value="AMT75427.1"/>
    <property type="molecule type" value="Viral_cRNA"/>
</dbReference>
<comment type="subcellular location">
    <subcellularLocation>
        <location evidence="2">Virion</location>
    </subcellularLocation>
</comment>
<evidence type="ECO:0000256" key="8">
    <source>
        <dbReference type="ARBA" id="ARBA00022884"/>
    </source>
</evidence>
<name>A0A191KWD4_9VIRU</name>
<evidence type="ECO:0000256" key="11">
    <source>
        <dbReference type="ARBA" id="ARBA00033344"/>
    </source>
</evidence>
<evidence type="ECO:0000256" key="2">
    <source>
        <dbReference type="ARBA" id="ARBA00004328"/>
    </source>
</evidence>
<keyword evidence="7" id="KW-0946">Virion</keyword>
<evidence type="ECO:0000256" key="13">
    <source>
        <dbReference type="ARBA" id="ARBA00046354"/>
    </source>
</evidence>
<proteinExistence type="inferred from homology"/>
<keyword evidence="5" id="KW-1139">Helical capsid protein</keyword>
<dbReference type="InterPro" id="IPR003486">
    <property type="entry name" value="Nairo_nucleocap"/>
</dbReference>
<sequence length="497" mass="56447">MATSSRMRFQNFVLDFKDVGQWNQWWETFKKRFPELNTSITNFESFGTTIGDVSFIIDELRRMQGNKHANAERDALIAKAVLIITRYAGPVKYCAWLVSENYVSIAIKWFEKNSKAEDVAIWDVAYEKLMRQLPIESQVKAYQRAALRFRKETGLPDELGFAILTGKTPREWKVTRDTAVDIQAMLIDMVNRRKKTVGGSRNKEQSRENGDFIAALIQGQESILGNIPWRRWNKKNEKGLHISSTAIMNAIQRNLIMEEDVQTFIDEMKVELNSEKDQDIQHGIAEIIEALEAFKVEKAQMSGQTGVGGYSQQGSNMDIIFSSFYWVWKSGCTKRDFPALSKFLNCMGQKIVGRAHMIETLETVKFKWGKGLINIISTDKFADRVHMHPAVLTSGRINNEMVACFGVVPAHNPDLAQNGCASIRHVTNFETRQTNAAAVAITTLFRVFKAAYPQYDQEEVVPAEHMLHQSFLGKYCAFQNASQLDGDALDVNIIEGK</sequence>
<dbReference type="Proteomes" id="UP000594046">
    <property type="component" value="Genome"/>
</dbReference>
<evidence type="ECO:0000256" key="6">
    <source>
        <dbReference type="ARBA" id="ARBA00022561"/>
    </source>
</evidence>
<reference evidence="14 15" key="1">
    <citation type="journal article" date="2016" name="Viruses">
        <title>Genomic Characterization of the Genus Nairovirus (Family Bunyaviridae).</title>
        <authorList>
            <person name="Kuhn J.H."/>
            <person name="Wiley M.R."/>
            <person name="Rodriguez S.E."/>
            <person name="Bao Y."/>
            <person name="Prieto K."/>
            <person name="Travassos da Rosa A.P."/>
            <person name="Guzman H."/>
            <person name="Savji N."/>
            <person name="Ladner J.T."/>
            <person name="Tesh R.B."/>
            <person name="Wada J."/>
            <person name="Jahrling P.B."/>
            <person name="Bente D.A."/>
            <person name="Palacios G."/>
        </authorList>
    </citation>
    <scope>NUCLEOTIDE SEQUENCE [LARGE SCALE GENOMIC DNA]</scope>
    <source>
        <strain evidence="14 15">TRVL 52214</strain>
    </source>
</reference>
<evidence type="ECO:0000256" key="5">
    <source>
        <dbReference type="ARBA" id="ARBA00022497"/>
    </source>
</evidence>
<dbReference type="GeneID" id="80549931"/>
<keyword evidence="10" id="KW-0687">Ribonucleoprotein</keyword>
<dbReference type="Gene3D" id="1.20.58.1110">
    <property type="match status" value="1"/>
</dbReference>
<evidence type="ECO:0000313" key="14">
    <source>
        <dbReference type="EMBL" id="AMT75427.1"/>
    </source>
</evidence>
<comment type="subunit">
    <text evidence="13">Probable homooligomer; forms a double superhelical polymer. Monomer.</text>
</comment>
<dbReference type="GO" id="GO:0019029">
    <property type="term" value="C:helical viral capsid"/>
    <property type="evidence" value="ECO:0007669"/>
    <property type="project" value="UniProtKB-KW"/>
</dbReference>
<keyword evidence="8" id="KW-0694">RNA-binding</keyword>
<evidence type="ECO:0000313" key="15">
    <source>
        <dbReference type="Proteomes" id="UP000594046"/>
    </source>
</evidence>